<dbReference type="OrthoDB" id="419616at2759"/>
<evidence type="ECO:0000256" key="2">
    <source>
        <dbReference type="ARBA" id="ARBA00022448"/>
    </source>
</evidence>
<feature type="transmembrane region" description="Helical" evidence="7">
    <location>
        <begin position="205"/>
        <end position="229"/>
    </location>
</feature>
<reference evidence="10" key="2">
    <citation type="submission" date="2015-01" db="EMBL/GenBank/DDBJ databases">
        <title>Evolutionary Origins and Diversification of the Mycorrhizal Mutualists.</title>
        <authorList>
            <consortium name="DOE Joint Genome Institute"/>
            <consortium name="Mycorrhizal Genomics Consortium"/>
            <person name="Kohler A."/>
            <person name="Kuo A."/>
            <person name="Nagy L.G."/>
            <person name="Floudas D."/>
            <person name="Copeland A."/>
            <person name="Barry K.W."/>
            <person name="Cichocki N."/>
            <person name="Veneault-Fourrey C."/>
            <person name="LaButti K."/>
            <person name="Lindquist E.A."/>
            <person name="Lipzen A."/>
            <person name="Lundell T."/>
            <person name="Morin E."/>
            <person name="Murat C."/>
            <person name="Riley R."/>
            <person name="Ohm R."/>
            <person name="Sun H."/>
            <person name="Tunlid A."/>
            <person name="Henrissat B."/>
            <person name="Grigoriev I.V."/>
            <person name="Hibbett D.S."/>
            <person name="Martin F."/>
        </authorList>
    </citation>
    <scope>NUCLEOTIDE SEQUENCE [LARGE SCALE GENOMIC DNA]</scope>
    <source>
        <strain evidence="10">Foug A</strain>
    </source>
</reference>
<evidence type="ECO:0000313" key="10">
    <source>
        <dbReference type="Proteomes" id="UP000053989"/>
    </source>
</evidence>
<gene>
    <name evidence="9" type="ORF">SCLCIDRAFT_119496</name>
</gene>
<sequence>MLADEETPLLVQDSDEDHGVSSRTARTPLPWRQFSILLLLQLVEPLTSQVIAPFLPQLVREIGITHGDESQVGYYVGLMHSLFFITEACTIFHWSRLSDRIGRKPVLLTGLFGLSISMYSFGLSKTFWGVVLSRCLNGALNGNIGIMKTMIGELTDSTNIALAFSFMPSTWFLGATAGPLIGGLLERPTEKFPGIFGDSTFFNEYPYFLPCSVPATIAVIWWFIAFFFLKETTKPQASPMEYFFGCRRNSNTPEHSSPAVENGALTHTREKPVPFRELLVTPVLVAAGSYASFALIDMAFRTVVPVYLSTPITVGGLGLDPSAIGIILAGSGMGNGVCQLFLLARLHGWFGAKNLCLATALSYLPVIALLPITNWVTQAHGLNGLVWLLLGIQMLLYIFANFSFSVIFIYINASAPNRASVGATNGIAQMLVSLMRAIAPAAVNSAFSLSIQKHVMGGYFAYWLMVGMVGITLIMVCSLPRKPGHV</sequence>
<keyword evidence="3 7" id="KW-0812">Transmembrane</keyword>
<feature type="transmembrane region" description="Helical" evidence="7">
    <location>
        <begin position="159"/>
        <end position="185"/>
    </location>
</feature>
<dbReference type="GO" id="GO:0022857">
    <property type="term" value="F:transmembrane transporter activity"/>
    <property type="evidence" value="ECO:0007669"/>
    <property type="project" value="InterPro"/>
</dbReference>
<dbReference type="SUPFAM" id="SSF103473">
    <property type="entry name" value="MFS general substrate transporter"/>
    <property type="match status" value="1"/>
</dbReference>
<protein>
    <recommendedName>
        <fullName evidence="8">Major facilitator superfamily (MFS) profile domain-containing protein</fullName>
    </recommendedName>
</protein>
<organism evidence="9 10">
    <name type="scientific">Scleroderma citrinum Foug A</name>
    <dbReference type="NCBI Taxonomy" id="1036808"/>
    <lineage>
        <taxon>Eukaryota</taxon>
        <taxon>Fungi</taxon>
        <taxon>Dikarya</taxon>
        <taxon>Basidiomycota</taxon>
        <taxon>Agaricomycotina</taxon>
        <taxon>Agaricomycetes</taxon>
        <taxon>Agaricomycetidae</taxon>
        <taxon>Boletales</taxon>
        <taxon>Sclerodermatineae</taxon>
        <taxon>Sclerodermataceae</taxon>
        <taxon>Scleroderma</taxon>
    </lineage>
</organism>
<dbReference type="CDD" id="cd17330">
    <property type="entry name" value="MFS_SLC46_TetA_like"/>
    <property type="match status" value="1"/>
</dbReference>
<dbReference type="InterPro" id="IPR020846">
    <property type="entry name" value="MFS_dom"/>
</dbReference>
<accession>A0A0C3DPC1</accession>
<keyword evidence="10" id="KW-1185">Reference proteome</keyword>
<feature type="transmembrane region" description="Helical" evidence="7">
    <location>
        <begin position="278"/>
        <end position="303"/>
    </location>
</feature>
<feature type="transmembrane region" description="Helical" evidence="7">
    <location>
        <begin position="459"/>
        <end position="479"/>
    </location>
</feature>
<evidence type="ECO:0000256" key="7">
    <source>
        <dbReference type="SAM" id="Phobius"/>
    </source>
</evidence>
<dbReference type="InterPro" id="IPR001958">
    <property type="entry name" value="Tet-R_TetA/multi-R_MdtG-like"/>
</dbReference>
<dbReference type="Gene3D" id="1.20.1250.20">
    <property type="entry name" value="MFS general substrate transporter like domains"/>
    <property type="match status" value="1"/>
</dbReference>
<feature type="transmembrane region" description="Helical" evidence="7">
    <location>
        <begin position="106"/>
        <end position="122"/>
    </location>
</feature>
<feature type="domain" description="Major facilitator superfamily (MFS) profile" evidence="8">
    <location>
        <begin position="33"/>
        <end position="484"/>
    </location>
</feature>
<feature type="transmembrane region" description="Helical" evidence="7">
    <location>
        <begin position="355"/>
        <end position="373"/>
    </location>
</feature>
<name>A0A0C3DPC1_9AGAM</name>
<evidence type="ECO:0000256" key="6">
    <source>
        <dbReference type="SAM" id="MobiDB-lite"/>
    </source>
</evidence>
<feature type="region of interest" description="Disordered" evidence="6">
    <location>
        <begin position="1"/>
        <end position="24"/>
    </location>
</feature>
<feature type="transmembrane region" description="Helical" evidence="7">
    <location>
        <begin position="385"/>
        <end position="411"/>
    </location>
</feature>
<keyword evidence="2" id="KW-0813">Transport</keyword>
<proteinExistence type="predicted"/>
<keyword evidence="5 7" id="KW-0472">Membrane</keyword>
<dbReference type="GO" id="GO:0016020">
    <property type="term" value="C:membrane"/>
    <property type="evidence" value="ECO:0007669"/>
    <property type="project" value="UniProtKB-SubCell"/>
</dbReference>
<dbReference type="EMBL" id="KN822042">
    <property type="protein sequence ID" value="KIM62475.1"/>
    <property type="molecule type" value="Genomic_DNA"/>
</dbReference>
<evidence type="ECO:0000313" key="9">
    <source>
        <dbReference type="EMBL" id="KIM62475.1"/>
    </source>
</evidence>
<evidence type="ECO:0000256" key="3">
    <source>
        <dbReference type="ARBA" id="ARBA00022692"/>
    </source>
</evidence>
<dbReference type="Pfam" id="PF07690">
    <property type="entry name" value="MFS_1"/>
    <property type="match status" value="1"/>
</dbReference>
<dbReference type="InterPro" id="IPR036259">
    <property type="entry name" value="MFS_trans_sf"/>
</dbReference>
<dbReference type="PROSITE" id="PS50850">
    <property type="entry name" value="MFS"/>
    <property type="match status" value="1"/>
</dbReference>
<feature type="transmembrane region" description="Helical" evidence="7">
    <location>
        <begin position="423"/>
        <end position="447"/>
    </location>
</feature>
<dbReference type="HOGENOM" id="CLU_001265_54_6_1"/>
<feature type="transmembrane region" description="Helical" evidence="7">
    <location>
        <begin position="323"/>
        <end position="343"/>
    </location>
</feature>
<dbReference type="Proteomes" id="UP000053989">
    <property type="component" value="Unassembled WGS sequence"/>
</dbReference>
<dbReference type="PANTHER" id="PTHR23504">
    <property type="entry name" value="MAJOR FACILITATOR SUPERFAMILY DOMAIN-CONTAINING PROTEIN 10"/>
    <property type="match status" value="1"/>
</dbReference>
<dbReference type="InParanoid" id="A0A0C3DPC1"/>
<evidence type="ECO:0000256" key="5">
    <source>
        <dbReference type="ARBA" id="ARBA00023136"/>
    </source>
</evidence>
<feature type="transmembrane region" description="Helical" evidence="7">
    <location>
        <begin position="72"/>
        <end position="94"/>
    </location>
</feature>
<dbReference type="PANTHER" id="PTHR23504:SF15">
    <property type="entry name" value="MAJOR FACILITATOR SUPERFAMILY (MFS) PROFILE DOMAIN-CONTAINING PROTEIN"/>
    <property type="match status" value="1"/>
</dbReference>
<dbReference type="PRINTS" id="PR01035">
    <property type="entry name" value="TCRTETA"/>
</dbReference>
<dbReference type="InterPro" id="IPR011701">
    <property type="entry name" value="MFS"/>
</dbReference>
<reference evidence="9 10" key="1">
    <citation type="submission" date="2014-04" db="EMBL/GenBank/DDBJ databases">
        <authorList>
            <consortium name="DOE Joint Genome Institute"/>
            <person name="Kuo A."/>
            <person name="Kohler A."/>
            <person name="Nagy L.G."/>
            <person name="Floudas D."/>
            <person name="Copeland A."/>
            <person name="Barry K.W."/>
            <person name="Cichocki N."/>
            <person name="Veneault-Fourrey C."/>
            <person name="LaButti K."/>
            <person name="Lindquist E.A."/>
            <person name="Lipzen A."/>
            <person name="Lundell T."/>
            <person name="Morin E."/>
            <person name="Murat C."/>
            <person name="Sun H."/>
            <person name="Tunlid A."/>
            <person name="Henrissat B."/>
            <person name="Grigoriev I.V."/>
            <person name="Hibbett D.S."/>
            <person name="Martin F."/>
            <person name="Nordberg H.P."/>
            <person name="Cantor M.N."/>
            <person name="Hua S.X."/>
        </authorList>
    </citation>
    <scope>NUCLEOTIDE SEQUENCE [LARGE SCALE GENOMIC DNA]</scope>
    <source>
        <strain evidence="9 10">Foug A</strain>
    </source>
</reference>
<dbReference type="AlphaFoldDB" id="A0A0C3DPC1"/>
<comment type="subcellular location">
    <subcellularLocation>
        <location evidence="1">Membrane</location>
        <topology evidence="1">Multi-pass membrane protein</topology>
    </subcellularLocation>
</comment>
<evidence type="ECO:0000256" key="1">
    <source>
        <dbReference type="ARBA" id="ARBA00004141"/>
    </source>
</evidence>
<keyword evidence="4 7" id="KW-1133">Transmembrane helix</keyword>
<evidence type="ECO:0000256" key="4">
    <source>
        <dbReference type="ARBA" id="ARBA00022989"/>
    </source>
</evidence>
<evidence type="ECO:0000259" key="8">
    <source>
        <dbReference type="PROSITE" id="PS50850"/>
    </source>
</evidence>